<dbReference type="InterPro" id="IPR025638">
    <property type="entry name" value="DUF4336"/>
</dbReference>
<comment type="caution">
    <text evidence="2">The sequence shown here is derived from an EMBL/GenBank/DDBJ whole genome shotgun (WGS) entry which is preliminary data.</text>
</comment>
<accession>A0A507ASC4</accession>
<dbReference type="EMBL" id="SKBQ01000055">
    <property type="protein sequence ID" value="TPX10643.1"/>
    <property type="molecule type" value="Genomic_DNA"/>
</dbReference>
<keyword evidence="3" id="KW-1185">Reference proteome</keyword>
<dbReference type="RefSeq" id="XP_030992354.1">
    <property type="nucleotide sequence ID" value="XM_031143224.1"/>
</dbReference>
<protein>
    <submittedName>
        <fullName evidence="2">Uncharacterized protein</fullName>
    </submittedName>
</protein>
<dbReference type="PANTHER" id="PTHR33835">
    <property type="entry name" value="YALI0C07656P"/>
    <property type="match status" value="1"/>
</dbReference>
<keyword evidence="1" id="KW-0812">Transmembrane</keyword>
<reference evidence="2 3" key="1">
    <citation type="submission" date="2019-06" db="EMBL/GenBank/DDBJ databases">
        <title>Draft genome sequence of the filamentous fungus Phialemoniopsis curvata isolated from diesel fuel.</title>
        <authorList>
            <person name="Varaljay V.A."/>
            <person name="Lyon W.J."/>
            <person name="Crouch A.L."/>
            <person name="Drake C.E."/>
            <person name="Hollomon J.M."/>
            <person name="Nadeau L.J."/>
            <person name="Nunn H.S."/>
            <person name="Stevenson B.S."/>
            <person name="Bojanowski C.L."/>
            <person name="Crookes-Goodson W.J."/>
        </authorList>
    </citation>
    <scope>NUCLEOTIDE SEQUENCE [LARGE SCALE GENOMIC DNA]</scope>
    <source>
        <strain evidence="2 3">D216</strain>
    </source>
</reference>
<gene>
    <name evidence="2" type="ORF">E0L32_008377</name>
</gene>
<dbReference type="AlphaFoldDB" id="A0A507ASC4"/>
<organism evidence="2 3">
    <name type="scientific">Thyridium curvatum</name>
    <dbReference type="NCBI Taxonomy" id="1093900"/>
    <lineage>
        <taxon>Eukaryota</taxon>
        <taxon>Fungi</taxon>
        <taxon>Dikarya</taxon>
        <taxon>Ascomycota</taxon>
        <taxon>Pezizomycotina</taxon>
        <taxon>Sordariomycetes</taxon>
        <taxon>Sordariomycetidae</taxon>
        <taxon>Thyridiales</taxon>
        <taxon>Thyridiaceae</taxon>
        <taxon>Thyridium</taxon>
    </lineage>
</organism>
<sequence>MSIPKSQISALKFTSTTASSVGDISAVSRRLLGETVAKPRGFSFTTRFASRRRGFHTRSSRLRAQHLIHESAPHTPLGSSFAGTGLVLGIVTIGAFSFYHRQHLYSSMSSKLIPQNPSDVMVIREISPNVTTLSVPFSRFGTIKIGGRATIGYPPTVRLSSGELAVFSPVALTPEVREKLPQLGSTVRYIIAPDMEHHIFISEWVKAFPEARIIGPTGLPEKRAKQDDEKVGKEEFFKVFEASKKRETTIAPDFDADFEYEFVDAHPNKELVFFYKPEKILIQADLMFNLPATEQYSKVPEAERQKSGFADRLFQSLQNTEGEAKGTKRMLWYLMSRSDRPGFNDSVQRINKWDFETIIPCHGETMIGNGKQLFEKIFEWHLQGHK</sequence>
<feature type="transmembrane region" description="Helical" evidence="1">
    <location>
        <begin position="81"/>
        <end position="99"/>
    </location>
</feature>
<dbReference type="Proteomes" id="UP000319257">
    <property type="component" value="Unassembled WGS sequence"/>
</dbReference>
<evidence type="ECO:0000256" key="1">
    <source>
        <dbReference type="SAM" id="Phobius"/>
    </source>
</evidence>
<dbReference type="Pfam" id="PF14234">
    <property type="entry name" value="DUF4336"/>
    <property type="match status" value="1"/>
</dbReference>
<dbReference type="InterPro" id="IPR036866">
    <property type="entry name" value="RibonucZ/Hydroxyglut_hydro"/>
</dbReference>
<proteinExistence type="predicted"/>
<dbReference type="SUPFAM" id="SSF56281">
    <property type="entry name" value="Metallo-hydrolase/oxidoreductase"/>
    <property type="match status" value="1"/>
</dbReference>
<name>A0A507ASC4_9PEZI</name>
<evidence type="ECO:0000313" key="3">
    <source>
        <dbReference type="Proteomes" id="UP000319257"/>
    </source>
</evidence>
<keyword evidence="1" id="KW-0472">Membrane</keyword>
<dbReference type="PANTHER" id="PTHR33835:SF1">
    <property type="entry name" value="METALLO-BETA-LACTAMASE DOMAIN-CONTAINING PROTEIN"/>
    <property type="match status" value="1"/>
</dbReference>
<dbReference type="GeneID" id="41975824"/>
<keyword evidence="1" id="KW-1133">Transmembrane helix</keyword>
<dbReference type="OrthoDB" id="421671at2759"/>
<evidence type="ECO:0000313" key="2">
    <source>
        <dbReference type="EMBL" id="TPX10643.1"/>
    </source>
</evidence>
<dbReference type="InParanoid" id="A0A507ASC4"/>